<name>F4MMX3_9BACT</name>
<dbReference type="InterPro" id="IPR036278">
    <property type="entry name" value="Sialidase_sf"/>
</dbReference>
<accession>F4MMX3</accession>
<reference evidence="2" key="2">
    <citation type="journal article" date="2012" name="Environ. Microbiol.">
        <title>Genomic content of uncultured Bacteroidetes from contrasting oceanic provinces in the North Atlantic Ocean.</title>
        <authorList>
            <person name="Gomez-Pereira P.R."/>
            <person name="Schuler M."/>
            <person name="Fuchs B.M."/>
            <person name="Bennke C."/>
            <person name="Teeling H."/>
            <person name="Waldmann J."/>
            <person name="Richter M."/>
            <person name="Barbe V."/>
            <person name="Bataille E."/>
            <person name="Glockner F.O."/>
            <person name="Amann R."/>
        </authorList>
    </citation>
    <scope>NUCLEOTIDE SEQUENCE</scope>
</reference>
<dbReference type="SUPFAM" id="SSF50939">
    <property type="entry name" value="Sialidases"/>
    <property type="match status" value="1"/>
</dbReference>
<protein>
    <recommendedName>
        <fullName evidence="1">Sialidase domain-containing protein</fullName>
    </recommendedName>
</protein>
<dbReference type="InterPro" id="IPR011040">
    <property type="entry name" value="Sialidase"/>
</dbReference>
<dbReference type="AlphaFoldDB" id="F4MMX3"/>
<dbReference type="EMBL" id="FQ032825">
    <property type="protein sequence ID" value="CBL87486.1"/>
    <property type="molecule type" value="Genomic_DNA"/>
</dbReference>
<organism evidence="2">
    <name type="scientific">uncultured Flavobacteriia bacterium</name>
    <dbReference type="NCBI Taxonomy" id="212695"/>
    <lineage>
        <taxon>Bacteria</taxon>
        <taxon>Pseudomonadati</taxon>
        <taxon>Bacteroidota</taxon>
        <taxon>Flavobacteriia</taxon>
        <taxon>environmental samples</taxon>
    </lineage>
</organism>
<reference evidence="2" key="1">
    <citation type="submission" date="2010-05" db="EMBL/GenBank/DDBJ databases">
        <authorList>
            <person name="Genoscope - CEA"/>
        </authorList>
    </citation>
    <scope>NUCLEOTIDE SEQUENCE</scope>
</reference>
<dbReference type="CDD" id="cd15482">
    <property type="entry name" value="Sialidase_non-viral"/>
    <property type="match status" value="1"/>
</dbReference>
<feature type="domain" description="Sialidase" evidence="1">
    <location>
        <begin position="102"/>
        <end position="320"/>
    </location>
</feature>
<evidence type="ECO:0000313" key="2">
    <source>
        <dbReference type="EMBL" id="CBL87486.1"/>
    </source>
</evidence>
<proteinExistence type="predicted"/>
<sequence>MFTQIKIILFLVLCPILLFSQLNFNSHITVSSGNDGFGRPRIALDANNDPFIVYRNNMSPKTIRISKWNGNGFASPYDITTIGIQPSSQDGPEIAAKGDTIYVVFTSSATTHSSIMMIRSFDGGITFSDTIRVSENDSPQICRMGNVAINEQGQPVISYMKNDLSFSTAEQMVRTSNDFGLTFGTAVNSTLNSPDKPCDCCKASLLVSGNNIYVLFRNNENNKRNSYVSKSSNYGASFDLVNEIDDYDWILNSCPSSVSRGVFMDDSLLIVKKSGATGNNEIVLTSISSVTLDYSYNLNIDEIPNVNQRYPEISNSSDSIFIVWQDDRSGGQNCFLSYSYGGIKNLSTGISFTDSTFAGPKFNPHLTFKNGTLHLVYIDFLESSIKYVRAYVSSTTNIKEIEYFMPNRVNFDILGRKNHHGFNKLKFLD</sequence>
<gene>
    <name evidence="2" type="ORF">S18_870_0009</name>
</gene>
<dbReference type="Pfam" id="PF13088">
    <property type="entry name" value="BNR_2"/>
    <property type="match status" value="1"/>
</dbReference>
<evidence type="ECO:0000259" key="1">
    <source>
        <dbReference type="Pfam" id="PF13088"/>
    </source>
</evidence>
<dbReference type="Gene3D" id="2.120.10.10">
    <property type="match status" value="1"/>
</dbReference>